<name>B4CXL6_9BACT</name>
<sequence length="390" mass="43161">MSQADSIGALTLNLLGRKFRQGRPLFAPPAQSVRSYGAAYAEIWFPSGGCHFDAKGECTMCNYGRSRKVSAATMIEAVRAGLASLPIIPKTLWVSAFNVLDDREVSPEARRGIFAVLETTPVERVLLETHPLSVTTEKIQELQALIPGKSLGIELGIETMADFARKWCINKQLTKQEIRHAIATIQAAGAIPYVNLLIGTPFLSAAECLRETRASIEALLALGVRDICLFPTHVKEFTVVEQLARLNLYQPLPLWALVELLVSVPPETRCSLYYAWVTDVDHPGKPVSIPPRTGAEVYADVVSLLYAYLATRDDEQIARLAALRTPCRDEFCTRLAQKPASPLPQRILEGVEALCGSALPGHFERYKQEIIQEITNDWEIACQETHHQLC</sequence>
<dbReference type="Proteomes" id="UP000005824">
    <property type="component" value="Unassembled WGS sequence"/>
</dbReference>
<keyword evidence="3" id="KW-1185">Reference proteome</keyword>
<dbReference type="InterPro" id="IPR058240">
    <property type="entry name" value="rSAM_sf"/>
</dbReference>
<evidence type="ECO:0000313" key="3">
    <source>
        <dbReference type="Proteomes" id="UP000005824"/>
    </source>
</evidence>
<dbReference type="SMART" id="SM00729">
    <property type="entry name" value="Elp3"/>
    <property type="match status" value="1"/>
</dbReference>
<dbReference type="SUPFAM" id="SSF102114">
    <property type="entry name" value="Radical SAM enzymes"/>
    <property type="match status" value="1"/>
</dbReference>
<evidence type="ECO:0000313" key="2">
    <source>
        <dbReference type="EMBL" id="EDY21014.1"/>
    </source>
</evidence>
<comment type="caution">
    <text evidence="2">The sequence shown here is derived from an EMBL/GenBank/DDBJ whole genome shotgun (WGS) entry which is preliminary data.</text>
</comment>
<dbReference type="eggNOG" id="COG1244">
    <property type="taxonomic scope" value="Bacteria"/>
</dbReference>
<dbReference type="GO" id="GO:0051536">
    <property type="term" value="F:iron-sulfur cluster binding"/>
    <property type="evidence" value="ECO:0007669"/>
    <property type="project" value="InterPro"/>
</dbReference>
<dbReference type="EMBL" id="ABVL01000003">
    <property type="protein sequence ID" value="EDY21014.1"/>
    <property type="molecule type" value="Genomic_DNA"/>
</dbReference>
<organism evidence="2 3">
    <name type="scientific">Chthoniobacter flavus Ellin428</name>
    <dbReference type="NCBI Taxonomy" id="497964"/>
    <lineage>
        <taxon>Bacteria</taxon>
        <taxon>Pseudomonadati</taxon>
        <taxon>Verrucomicrobiota</taxon>
        <taxon>Spartobacteria</taxon>
        <taxon>Chthoniobacterales</taxon>
        <taxon>Chthoniobacteraceae</taxon>
        <taxon>Chthoniobacter</taxon>
    </lineage>
</organism>
<dbReference type="AlphaFoldDB" id="B4CXL6"/>
<accession>B4CXL6</accession>
<reference evidence="2 3" key="1">
    <citation type="journal article" date="2011" name="J. Bacteriol.">
        <title>Genome sequence of Chthoniobacter flavus Ellin428, an aerobic heterotrophic soil bacterium.</title>
        <authorList>
            <person name="Kant R."/>
            <person name="van Passel M.W."/>
            <person name="Palva A."/>
            <person name="Lucas S."/>
            <person name="Lapidus A."/>
            <person name="Glavina Del Rio T."/>
            <person name="Dalin E."/>
            <person name="Tice H."/>
            <person name="Bruce D."/>
            <person name="Goodwin L."/>
            <person name="Pitluck S."/>
            <person name="Larimer F.W."/>
            <person name="Land M.L."/>
            <person name="Hauser L."/>
            <person name="Sangwan P."/>
            <person name="de Vos W.M."/>
            <person name="Janssen P.H."/>
            <person name="Smidt H."/>
        </authorList>
    </citation>
    <scope>NUCLEOTIDE SEQUENCE [LARGE SCALE GENOMIC DNA]</scope>
    <source>
        <strain evidence="2 3">Ellin428</strain>
    </source>
</reference>
<dbReference type="InParanoid" id="B4CXL6"/>
<dbReference type="GO" id="GO:0003824">
    <property type="term" value="F:catalytic activity"/>
    <property type="evidence" value="ECO:0007669"/>
    <property type="project" value="InterPro"/>
</dbReference>
<dbReference type="InterPro" id="IPR006638">
    <property type="entry name" value="Elp3/MiaA/NifB-like_rSAM"/>
</dbReference>
<evidence type="ECO:0000259" key="1">
    <source>
        <dbReference type="SMART" id="SM00729"/>
    </source>
</evidence>
<protein>
    <submittedName>
        <fullName evidence="2">Radical SAM domain protein</fullName>
    </submittedName>
</protein>
<proteinExistence type="predicted"/>
<feature type="domain" description="Elp3/MiaA/NifB-like radical SAM core" evidence="1">
    <location>
        <begin position="40"/>
        <end position="263"/>
    </location>
</feature>
<dbReference type="STRING" id="497964.CfE428DRAFT_1307"/>
<gene>
    <name evidence="2" type="ORF">CfE428DRAFT_1307</name>
</gene>